<dbReference type="EMBL" id="ANFO01000647">
    <property type="protein sequence ID" value="KGQ07749.1"/>
    <property type="molecule type" value="Genomic_DNA"/>
</dbReference>
<evidence type="ECO:0000313" key="3">
    <source>
        <dbReference type="Proteomes" id="UP000030106"/>
    </source>
</evidence>
<feature type="region of interest" description="Disordered" evidence="1">
    <location>
        <begin position="139"/>
        <end position="165"/>
    </location>
</feature>
<accession>A0A0A2W468</accession>
<dbReference type="HOGENOM" id="CLU_457113_0_0_1"/>
<protein>
    <submittedName>
        <fullName evidence="2">Uncharacterized protein</fullName>
    </submittedName>
</protein>
<evidence type="ECO:0000256" key="1">
    <source>
        <dbReference type="SAM" id="MobiDB-lite"/>
    </source>
</evidence>
<reference evidence="2 3" key="1">
    <citation type="submission" date="2012-10" db="EMBL/GenBank/DDBJ databases">
        <title>Genome sequencing and analysis of entomopathogenic fungi Beauveria bassiana D1-5.</title>
        <authorList>
            <person name="Li Q."/>
            <person name="Wang L."/>
            <person name="Zhang Z."/>
            <person name="Wang Q."/>
            <person name="Ren J."/>
            <person name="Wang M."/>
            <person name="Xu W."/>
            <person name="Wang J."/>
            <person name="Lu Y."/>
            <person name="Du Q."/>
            <person name="Sun Z."/>
        </authorList>
    </citation>
    <scope>NUCLEOTIDE SEQUENCE [LARGE SCALE GENOMIC DNA]</scope>
    <source>
        <strain evidence="2 3">D1-5</strain>
    </source>
</reference>
<dbReference type="eggNOG" id="ENOG502SRRF">
    <property type="taxonomic scope" value="Eukaryota"/>
</dbReference>
<dbReference type="AlphaFoldDB" id="A0A0A2W468"/>
<gene>
    <name evidence="2" type="ORF">BBAD15_g6925</name>
</gene>
<dbReference type="Proteomes" id="UP000030106">
    <property type="component" value="Unassembled WGS sequence"/>
</dbReference>
<comment type="caution">
    <text evidence="2">The sequence shown here is derived from an EMBL/GenBank/DDBJ whole genome shotgun (WGS) entry which is preliminary data.</text>
</comment>
<organism evidence="2 3">
    <name type="scientific">Beauveria bassiana D1-5</name>
    <dbReference type="NCBI Taxonomy" id="1245745"/>
    <lineage>
        <taxon>Eukaryota</taxon>
        <taxon>Fungi</taxon>
        <taxon>Dikarya</taxon>
        <taxon>Ascomycota</taxon>
        <taxon>Pezizomycotina</taxon>
        <taxon>Sordariomycetes</taxon>
        <taxon>Hypocreomycetidae</taxon>
        <taxon>Hypocreales</taxon>
        <taxon>Cordycipitaceae</taxon>
        <taxon>Beauveria</taxon>
    </lineage>
</organism>
<sequence>MPLTVDEAWSLIDDASKSLQSCQFLSVREQNKVLHALRTLQASPSEMDDPNQLRSPSMQKRRKFYGFLRMVLHSCGPNGVLVAAISLTQTTVSGMTNDHRNALGRKLASHKDWQLPANPHLQSFVAQLRALNPVGGTFSCQELDSHNDRPGTPGAQGKRNNRGPSMTLSRHIMWVGIPTGPDTMKHNPYLHIPICFKDLEIFEEVNSPFGAVSKDLVRDLKDKLGPFFLEFDDDKARNVVYVHQSVVMMLFAARLLNATVEFYNWESDKEAFTRKALASNHDQVLLFISDTSCDETAEDLYRVTDYLEAVRANVRVYPTKSEWSWTLQKVGDIRTLDDLAQGLNTWRPKTCFGIGNCLLTQPQDGKMVLKRSHSCAGREVQVVAMTKRDKLLCKAPVPDRTAKYKKRGRYQDVQLHRFLYFHQEYVPMFRRTGEFRVWVCGGRVICAFRTKEDENLPGKPMALRQLDTNEYNDFNWYSPDKCTRKKKHDELLQFVLDTDSRIRQLKSDRFDTVHIGARYDCGISPDHRFYVNELTRFANADTFSGLLAPPHDQIIGPLAKMIAQKFFDVKI</sequence>
<evidence type="ECO:0000313" key="2">
    <source>
        <dbReference type="EMBL" id="KGQ07749.1"/>
    </source>
</evidence>
<dbReference type="OrthoDB" id="5082798at2759"/>
<proteinExistence type="predicted"/>
<name>A0A0A2W468_BEABA</name>